<organism evidence="2 3">
    <name type="scientific">Hypothenemus hampei</name>
    <name type="common">Coffee berry borer</name>
    <dbReference type="NCBI Taxonomy" id="57062"/>
    <lineage>
        <taxon>Eukaryota</taxon>
        <taxon>Metazoa</taxon>
        <taxon>Ecdysozoa</taxon>
        <taxon>Arthropoda</taxon>
        <taxon>Hexapoda</taxon>
        <taxon>Insecta</taxon>
        <taxon>Pterygota</taxon>
        <taxon>Neoptera</taxon>
        <taxon>Endopterygota</taxon>
        <taxon>Coleoptera</taxon>
        <taxon>Polyphaga</taxon>
        <taxon>Cucujiformia</taxon>
        <taxon>Curculionidae</taxon>
        <taxon>Scolytinae</taxon>
        <taxon>Hypothenemus</taxon>
    </lineage>
</organism>
<feature type="compositionally biased region" description="Basic and acidic residues" evidence="1">
    <location>
        <begin position="56"/>
        <end position="65"/>
    </location>
</feature>
<evidence type="ECO:0000313" key="2">
    <source>
        <dbReference type="EMBL" id="KAL1497975.1"/>
    </source>
</evidence>
<feature type="region of interest" description="Disordered" evidence="1">
    <location>
        <begin position="426"/>
        <end position="450"/>
    </location>
</feature>
<dbReference type="Proteomes" id="UP001566132">
    <property type="component" value="Unassembled WGS sequence"/>
</dbReference>
<dbReference type="AlphaFoldDB" id="A0ABD1EN92"/>
<feature type="compositionally biased region" description="Low complexity" evidence="1">
    <location>
        <begin position="321"/>
        <end position="334"/>
    </location>
</feature>
<protein>
    <submittedName>
        <fullName evidence="2">Uncharacterized protein</fullName>
    </submittedName>
</protein>
<feature type="compositionally biased region" description="Polar residues" evidence="1">
    <location>
        <begin position="249"/>
        <end position="275"/>
    </location>
</feature>
<reference evidence="2 3" key="1">
    <citation type="submission" date="2024-05" db="EMBL/GenBank/DDBJ databases">
        <title>Genetic variation in Jamaican populations of the coffee berry borer (Hypothenemus hampei).</title>
        <authorList>
            <person name="Errbii M."/>
            <person name="Myrie A."/>
        </authorList>
    </citation>
    <scope>NUCLEOTIDE SEQUENCE [LARGE SCALE GENOMIC DNA]</scope>
    <source>
        <strain evidence="2">JA-Hopewell-2020-01-JO</strain>
        <tissue evidence="2">Whole body</tissue>
    </source>
</reference>
<feature type="compositionally biased region" description="Basic and acidic residues" evidence="1">
    <location>
        <begin position="510"/>
        <end position="523"/>
    </location>
</feature>
<gene>
    <name evidence="2" type="ORF">ABEB36_008851</name>
</gene>
<feature type="region of interest" description="Disordered" evidence="1">
    <location>
        <begin position="51"/>
        <end position="72"/>
    </location>
</feature>
<feature type="compositionally biased region" description="Basic and acidic residues" evidence="1">
    <location>
        <begin position="238"/>
        <end position="248"/>
    </location>
</feature>
<keyword evidence="3" id="KW-1185">Reference proteome</keyword>
<name>A0ABD1EN92_HYPHA</name>
<comment type="caution">
    <text evidence="2">The sequence shown here is derived from an EMBL/GenBank/DDBJ whole genome shotgun (WGS) entry which is preliminary data.</text>
</comment>
<feature type="region of interest" description="Disordered" evidence="1">
    <location>
        <begin position="125"/>
        <end position="152"/>
    </location>
</feature>
<evidence type="ECO:0000256" key="1">
    <source>
        <dbReference type="SAM" id="MobiDB-lite"/>
    </source>
</evidence>
<feature type="region of interest" description="Disordered" evidence="1">
    <location>
        <begin position="174"/>
        <end position="355"/>
    </location>
</feature>
<sequence>MPRKSTVKKSVPTKNSVKNIRRIRSEIFEFEVTPLDVSSTEKAVKKLRRPLAISDDENRQTKLEEIESTDEDQNLPLKVFKKPADLDYLSDLDELSLNCEENQYVKKKKTRKRKLRTYLPTINLSPEMNDVQDKSDLSSKENNGQTGAVENIKKIKDIEHLSDLSIITSSVQQLFQDKHKKTKKKKLPDFLPPIDMPFENDCVKKSSSSESEENTGKTEYKRSLRPRKSKGSKNSARKSNENVTHSDENPSSISNKSVNQSNVEIQNPSTKSKTASLPKLNREGTFEVITKDPEKFLSLNPKDVPGFEQVSHRETYNVVPTPTLKKSSKNSSTKMSRKTIQKQTKGKISSDQNRESFTSISLKTNINTVNETSQNGESKNTSKPTDLISLTNKKTSTILENLNITKRSSRNRTANEPKIISHVTQKRENNPGNSSYVMPTRRRKWRDSGTKQTFKECSSSDEVTKLETNPLIRANDFQMKAEIYINLTGEQSNTLIVPELSRMSTFIKETEGPNTEKKNEQRRSTRKRWSQVKKTALFEKIPDESGSDPEGDVTHNVTNAKTVTFDRVDVPFSNLKKDKEKPKVKKSVVIESSLQTPVRHCRSPFVVKKTPRPISNVNSSIIIGNRASVRADSALPCASSTPISKKGFSEDLRKQVLPKDKVPLRSSSRTKMPDFQKIHARQYQKMENIKDHQERKAIRAQFLLSGCKLLPNETASTSGITKESKKKLRFSPVKNDTRSKNVSLMSRLPKPLQEKVIKRTSFEKILEKKINQNYPKTENSAIPRLASKPIQRMLDKRSKSNKNTDSQLGRNQINIYGFKVSGKEGGRKEEQIKAVATKTKVIGDTRNRIRKEKAVVRTNRRFELLMQMRAKNK</sequence>
<feature type="compositionally biased region" description="Polar residues" evidence="1">
    <location>
        <begin position="341"/>
        <end position="355"/>
    </location>
</feature>
<dbReference type="EMBL" id="JBDJPC010000006">
    <property type="protein sequence ID" value="KAL1497975.1"/>
    <property type="molecule type" value="Genomic_DNA"/>
</dbReference>
<feature type="region of interest" description="Disordered" evidence="1">
    <location>
        <begin position="510"/>
        <end position="529"/>
    </location>
</feature>
<accession>A0ABD1EN92</accession>
<proteinExistence type="predicted"/>
<evidence type="ECO:0000313" key="3">
    <source>
        <dbReference type="Proteomes" id="UP001566132"/>
    </source>
</evidence>
<feature type="compositionally biased region" description="Basic and acidic residues" evidence="1">
    <location>
        <begin position="280"/>
        <end position="295"/>
    </location>
</feature>